<dbReference type="AlphaFoldDB" id="A0A0H5PY51"/>
<evidence type="ECO:0000259" key="1">
    <source>
        <dbReference type="Pfam" id="PF10543"/>
    </source>
</evidence>
<dbReference type="Pfam" id="PF10543">
    <property type="entry name" value="ORF6N"/>
    <property type="match status" value="1"/>
</dbReference>
<geneLocation type="plasmid" evidence="2">
    <name>pRGRH0266</name>
</geneLocation>
<keyword evidence="2" id="KW-0614">Plasmid</keyword>
<evidence type="ECO:0000313" key="2">
    <source>
        <dbReference type="EMBL" id="CRY94493.1"/>
    </source>
</evidence>
<feature type="domain" description="KilA-N DNA-binding" evidence="1">
    <location>
        <begin position="36"/>
        <end position="121"/>
    </location>
</feature>
<reference evidence="2" key="2">
    <citation type="submission" date="2015-07" db="EMBL/GenBank/DDBJ databases">
        <title>Plasmids, circular viruses and viroids from rat gut.</title>
        <authorList>
            <person name="Jorgensen T.J."/>
            <person name="Hansen M.A."/>
            <person name="Xu Z."/>
            <person name="Tabak M.A."/>
            <person name="Sorensen S.J."/>
            <person name="Hansen L.H."/>
        </authorList>
    </citation>
    <scope>NUCLEOTIDE SEQUENCE</scope>
    <source>
        <plasmid evidence="2">pRGRH0266</plasmid>
    </source>
</reference>
<proteinExistence type="predicted"/>
<protein>
    <recommendedName>
        <fullName evidence="1">KilA-N DNA-binding domain-containing protein</fullName>
    </recommendedName>
</protein>
<organism evidence="2">
    <name type="scientific">uncultured prokaryote</name>
    <dbReference type="NCBI Taxonomy" id="198431"/>
    <lineage>
        <taxon>unclassified sequences</taxon>
        <taxon>environmental samples</taxon>
    </lineage>
</organism>
<dbReference type="EMBL" id="LN852938">
    <property type="protein sequence ID" value="CRY94493.1"/>
    <property type="molecule type" value="Genomic_DNA"/>
</dbReference>
<sequence>MFISVYFLLVWGAALYLCSQNKNYMGQKEDIEKTENKIIFIREQRVILDRDVAELYGVETRRINEALKNNPEKFPDGYVIELTDKEKQYVVENFDHLEKLKYSHVPTKAFTEKGLYMLATILKSPLATEVTIAIVETFAKLRQVARAIGKVNADAANGIVPEEAEQGRIQNLMGEVLSDTLPLKMRKLAFSLNLGFVKVSIETTRERKD</sequence>
<accession>A0A0H5PY51</accession>
<reference evidence="2" key="1">
    <citation type="submission" date="2015-06" db="EMBL/GenBank/DDBJ databases">
        <authorList>
            <person name="Joergensen T."/>
        </authorList>
    </citation>
    <scope>NUCLEOTIDE SEQUENCE</scope>
    <source>
        <plasmid evidence="2">pRGRH0266</plasmid>
    </source>
</reference>
<dbReference type="InterPro" id="IPR018873">
    <property type="entry name" value="KilA-N_DNA-bd_domain"/>
</dbReference>
<name>A0A0H5PY51_9ZZZZ</name>